<sequence length="249" mass="27455">YADLATLTSATLGFLAIYYIIDGTTSSYIVALLLLPISAIIDGMDGALARKFGTKHDYGKYLDSISDSICFGIAPSILVYSLYYDIARGPALDIFDNDMQINFRYNIENLVAISASLMIALLSIFRLARFTMGEQGSKKYFEGLPAPGLTMFIVVVSIKYSSINEINDVLVPLSIGFVSLLTVTTIPYAKARAGFRNPILFGILVLLATVILRFFDNDTWEIIWFAAFALYMSYFALIPALIANGSFDE</sequence>
<dbReference type="PANTHER" id="PTHR14269">
    <property type="entry name" value="CDP-DIACYLGLYCEROL--GLYCEROL-3-PHOSPHATE 3-PHOSPHATIDYLTRANSFERASE-RELATED"/>
    <property type="match status" value="1"/>
</dbReference>
<gene>
    <name evidence="11" type="ORF">METZ01_LOCUS339700</name>
</gene>
<dbReference type="GO" id="GO:0008654">
    <property type="term" value="P:phospholipid biosynthetic process"/>
    <property type="evidence" value="ECO:0007669"/>
    <property type="project" value="UniProtKB-KW"/>
</dbReference>
<dbReference type="GO" id="GO:0016780">
    <property type="term" value="F:phosphotransferase activity, for other substituted phosphate groups"/>
    <property type="evidence" value="ECO:0007669"/>
    <property type="project" value="InterPro"/>
</dbReference>
<dbReference type="PROSITE" id="PS00379">
    <property type="entry name" value="CDP_ALCOHOL_P_TRANSF"/>
    <property type="match status" value="1"/>
</dbReference>
<dbReference type="InterPro" id="IPR048254">
    <property type="entry name" value="CDP_ALCOHOL_P_TRANSF_CS"/>
</dbReference>
<dbReference type="AlphaFoldDB" id="A0A382QN12"/>
<dbReference type="InterPro" id="IPR050324">
    <property type="entry name" value="CDP-alcohol_PTase-I"/>
</dbReference>
<feature type="transmembrane region" description="Helical" evidence="10">
    <location>
        <begin position="103"/>
        <end position="128"/>
    </location>
</feature>
<keyword evidence="2" id="KW-0444">Lipid biosynthesis</keyword>
<feature type="non-terminal residue" evidence="11">
    <location>
        <position position="1"/>
    </location>
</feature>
<accession>A0A382QN12</accession>
<dbReference type="Pfam" id="PF01066">
    <property type="entry name" value="CDP-OH_P_transf"/>
    <property type="match status" value="1"/>
</dbReference>
<keyword evidence="9" id="KW-1208">Phospholipid metabolism</keyword>
<keyword evidence="7 10" id="KW-0472">Membrane</keyword>
<keyword evidence="3" id="KW-0808">Transferase</keyword>
<keyword evidence="5 10" id="KW-1133">Transmembrane helix</keyword>
<name>A0A382QN12_9ZZZZ</name>
<evidence type="ECO:0000256" key="8">
    <source>
        <dbReference type="ARBA" id="ARBA00023209"/>
    </source>
</evidence>
<feature type="transmembrane region" description="Helical" evidence="10">
    <location>
        <begin position="169"/>
        <end position="187"/>
    </location>
</feature>
<protein>
    <recommendedName>
        <fullName evidence="12">CDP-diacylglycerol--serine O-phosphatidyltransferase</fullName>
    </recommendedName>
</protein>
<evidence type="ECO:0000256" key="6">
    <source>
        <dbReference type="ARBA" id="ARBA00023098"/>
    </source>
</evidence>
<evidence type="ECO:0008006" key="12">
    <source>
        <dbReference type="Google" id="ProtNLM"/>
    </source>
</evidence>
<organism evidence="11">
    <name type="scientific">marine metagenome</name>
    <dbReference type="NCBI Taxonomy" id="408172"/>
    <lineage>
        <taxon>unclassified sequences</taxon>
        <taxon>metagenomes</taxon>
        <taxon>ecological metagenomes</taxon>
    </lineage>
</organism>
<dbReference type="EMBL" id="UINC01115656">
    <property type="protein sequence ID" value="SVC86846.1"/>
    <property type="molecule type" value="Genomic_DNA"/>
</dbReference>
<comment type="subcellular location">
    <subcellularLocation>
        <location evidence="1">Membrane</location>
        <topology evidence="1">Multi-pass membrane protein</topology>
    </subcellularLocation>
</comment>
<evidence type="ECO:0000256" key="10">
    <source>
        <dbReference type="SAM" id="Phobius"/>
    </source>
</evidence>
<feature type="transmembrane region" description="Helical" evidence="10">
    <location>
        <begin position="61"/>
        <end position="83"/>
    </location>
</feature>
<feature type="transmembrane region" description="Helical" evidence="10">
    <location>
        <begin position="222"/>
        <end position="243"/>
    </location>
</feature>
<feature type="transmembrane region" description="Helical" evidence="10">
    <location>
        <begin position="199"/>
        <end position="216"/>
    </location>
</feature>
<evidence type="ECO:0000256" key="4">
    <source>
        <dbReference type="ARBA" id="ARBA00022692"/>
    </source>
</evidence>
<reference evidence="11" key="1">
    <citation type="submission" date="2018-05" db="EMBL/GenBank/DDBJ databases">
        <authorList>
            <person name="Lanie J.A."/>
            <person name="Ng W.-L."/>
            <person name="Kazmierczak K.M."/>
            <person name="Andrzejewski T.M."/>
            <person name="Davidsen T.M."/>
            <person name="Wayne K.J."/>
            <person name="Tettelin H."/>
            <person name="Glass J.I."/>
            <person name="Rusch D."/>
            <person name="Podicherti R."/>
            <person name="Tsui H.-C.T."/>
            <person name="Winkler M.E."/>
        </authorList>
    </citation>
    <scope>NUCLEOTIDE SEQUENCE</scope>
</reference>
<dbReference type="GO" id="GO:0016020">
    <property type="term" value="C:membrane"/>
    <property type="evidence" value="ECO:0007669"/>
    <property type="project" value="UniProtKB-SubCell"/>
</dbReference>
<dbReference type="InterPro" id="IPR000462">
    <property type="entry name" value="CDP-OH_P_trans"/>
</dbReference>
<evidence type="ECO:0000256" key="3">
    <source>
        <dbReference type="ARBA" id="ARBA00022679"/>
    </source>
</evidence>
<dbReference type="InterPro" id="IPR043130">
    <property type="entry name" value="CDP-OH_PTrfase_TM_dom"/>
</dbReference>
<evidence type="ECO:0000256" key="1">
    <source>
        <dbReference type="ARBA" id="ARBA00004141"/>
    </source>
</evidence>
<evidence type="ECO:0000256" key="2">
    <source>
        <dbReference type="ARBA" id="ARBA00022516"/>
    </source>
</evidence>
<dbReference type="Gene3D" id="1.20.120.1760">
    <property type="match status" value="1"/>
</dbReference>
<dbReference type="PANTHER" id="PTHR14269:SF61">
    <property type="entry name" value="CDP-DIACYLGLYCEROL--SERINE O-PHOSPHATIDYLTRANSFERASE"/>
    <property type="match status" value="1"/>
</dbReference>
<keyword evidence="8" id="KW-0594">Phospholipid biosynthesis</keyword>
<feature type="transmembrane region" description="Helical" evidence="10">
    <location>
        <begin position="140"/>
        <end position="163"/>
    </location>
</feature>
<keyword evidence="4 10" id="KW-0812">Transmembrane</keyword>
<keyword evidence="6" id="KW-0443">Lipid metabolism</keyword>
<proteinExistence type="predicted"/>
<feature type="transmembrane region" description="Helical" evidence="10">
    <location>
        <begin position="16"/>
        <end position="41"/>
    </location>
</feature>
<evidence type="ECO:0000256" key="5">
    <source>
        <dbReference type="ARBA" id="ARBA00022989"/>
    </source>
</evidence>
<evidence type="ECO:0000256" key="7">
    <source>
        <dbReference type="ARBA" id="ARBA00023136"/>
    </source>
</evidence>
<evidence type="ECO:0000256" key="9">
    <source>
        <dbReference type="ARBA" id="ARBA00023264"/>
    </source>
</evidence>
<evidence type="ECO:0000313" key="11">
    <source>
        <dbReference type="EMBL" id="SVC86846.1"/>
    </source>
</evidence>